<feature type="region of interest" description="Disordered" evidence="1">
    <location>
        <begin position="1117"/>
        <end position="1136"/>
    </location>
</feature>
<evidence type="ECO:0000256" key="1">
    <source>
        <dbReference type="SAM" id="MobiDB-lite"/>
    </source>
</evidence>
<evidence type="ECO:0000313" key="2">
    <source>
        <dbReference type="EMBL" id="RXN29556.1"/>
    </source>
</evidence>
<feature type="compositionally biased region" description="Low complexity" evidence="1">
    <location>
        <begin position="1117"/>
        <end position="1134"/>
    </location>
</feature>
<comment type="caution">
    <text evidence="2">The sequence shown here is derived from an EMBL/GenBank/DDBJ whole genome shotgun (WGS) entry which is preliminary data.</text>
</comment>
<feature type="region of interest" description="Disordered" evidence="1">
    <location>
        <begin position="1"/>
        <end position="22"/>
    </location>
</feature>
<gene>
    <name evidence="2" type="ORF">ROHU_018286</name>
</gene>
<dbReference type="STRING" id="84645.A0A498NDT1"/>
<evidence type="ECO:0000313" key="3">
    <source>
        <dbReference type="Proteomes" id="UP000290572"/>
    </source>
</evidence>
<organism evidence="2 3">
    <name type="scientific">Labeo rohita</name>
    <name type="common">Indian major carp</name>
    <name type="synonym">Cyprinus rohita</name>
    <dbReference type="NCBI Taxonomy" id="84645"/>
    <lineage>
        <taxon>Eukaryota</taxon>
        <taxon>Metazoa</taxon>
        <taxon>Chordata</taxon>
        <taxon>Craniata</taxon>
        <taxon>Vertebrata</taxon>
        <taxon>Euteleostomi</taxon>
        <taxon>Actinopterygii</taxon>
        <taxon>Neopterygii</taxon>
        <taxon>Teleostei</taxon>
        <taxon>Ostariophysi</taxon>
        <taxon>Cypriniformes</taxon>
        <taxon>Cyprinidae</taxon>
        <taxon>Labeoninae</taxon>
        <taxon>Labeonini</taxon>
        <taxon>Labeo</taxon>
    </lineage>
</organism>
<name>A0A498NDT1_LABRO</name>
<feature type="compositionally biased region" description="Basic and acidic residues" evidence="1">
    <location>
        <begin position="42"/>
        <end position="97"/>
    </location>
</feature>
<feature type="compositionally biased region" description="Basic and acidic residues" evidence="1">
    <location>
        <begin position="104"/>
        <end position="322"/>
    </location>
</feature>
<proteinExistence type="predicted"/>
<dbReference type="PANTHER" id="PTHR31025:SF19">
    <property type="entry name" value="SI:CH73-42K18.1-RELATED"/>
    <property type="match status" value="1"/>
</dbReference>
<dbReference type="EMBL" id="QBIY01011753">
    <property type="protein sequence ID" value="RXN29556.1"/>
    <property type="molecule type" value="Genomic_DNA"/>
</dbReference>
<keyword evidence="3" id="KW-1185">Reference proteome</keyword>
<accession>A0A498NDT1</accession>
<dbReference type="PANTHER" id="PTHR31025">
    <property type="entry name" value="SI:CH211-196P9.1-RELATED"/>
    <property type="match status" value="1"/>
</dbReference>
<reference evidence="2 3" key="1">
    <citation type="submission" date="2018-03" db="EMBL/GenBank/DDBJ databases">
        <title>Draft genome sequence of Rohu Carp (Labeo rohita).</title>
        <authorList>
            <person name="Das P."/>
            <person name="Kushwaha B."/>
            <person name="Joshi C.G."/>
            <person name="Kumar D."/>
            <person name="Nagpure N.S."/>
            <person name="Sahoo L."/>
            <person name="Das S.P."/>
            <person name="Bit A."/>
            <person name="Patnaik S."/>
            <person name="Meher P.K."/>
            <person name="Jayasankar P."/>
            <person name="Koringa P.G."/>
            <person name="Patel N.V."/>
            <person name="Hinsu A.T."/>
            <person name="Kumar R."/>
            <person name="Pandey M."/>
            <person name="Agarwal S."/>
            <person name="Srivastava S."/>
            <person name="Singh M."/>
            <person name="Iquebal M.A."/>
            <person name="Jaiswal S."/>
            <person name="Angadi U.B."/>
            <person name="Kumar N."/>
            <person name="Raza M."/>
            <person name="Shah T.M."/>
            <person name="Rai A."/>
            <person name="Jena J.K."/>
        </authorList>
    </citation>
    <scope>NUCLEOTIDE SEQUENCE [LARGE SCALE GENOMIC DNA]</scope>
    <source>
        <strain evidence="2">DASCIFA01</strain>
        <tissue evidence="2">Testis</tissue>
    </source>
</reference>
<feature type="region of interest" description="Disordered" evidence="1">
    <location>
        <begin position="42"/>
        <end position="322"/>
    </location>
</feature>
<dbReference type="Proteomes" id="UP000290572">
    <property type="component" value="Unassembled WGS sequence"/>
</dbReference>
<sequence length="1422" mass="168502">MEEDHDKEIKRREEEFREREERYKRDIKEREEQERKIQKELKKEREEWEKQKQQERQRREEEEEKWRKKEQLMQDEHNKKLKEEEERMKMKMEEERQNHKKDRKEKEDEFRERGEQYKTDMKREREEWEKQIQQERQKRDEEEAKWKKKEQSVQDEHNKKLKEEEERMKMKMEEERQNHNKERKGREDEFREREKQYYTEMKREREDLEKQKQQEIQKRKEEEEIWRKKERSMQDEHKKLKEEEEKMKMKMEEERQNHNKERKGREDEFREREKQYYTEMKREREDLEKQKQQEIQKRKEEEEIWRKKERSMQDEHKKLKEEEEKIKMKMEEERQNHDKERKKRYEDFRQREERYKEEQERKVREELKREREKWEKQKQQEDKCRINFIQELLRFSTQTVTRRHALERAMSEKVSVAQEYRSYVDGQYFNENSFLTRDEFTIALGLYIDDFEMANPLGTSKLKHKMCAVYWVIANIPAKYRSTLNSIQLALLCNTSTVKKCGYAKVLQPLIYDLKMLEQNGVYLEKLGKTVRGTVLFVAADNLGAHSLAGFLESFSVERFCRFCMAGSGDAQQQEVCSGFYQLRDKDSHDRQVQEVRNNPEFSRTYGVKGACPLTENLDHFHVVSGYPPDIMHDVFEGKTYFTLDVLNHAIKNFNYTFADKTDRPQVIGKGFSTKGTIGGNAHENWCLIRLLPFLIGSYVPEGDNTWEVLMLLKDIIELVVAPQHTEETLQFLEYLLELPEKPTIKIIPRIELEPVTAHTDFFETNSQADTDILSVSSLDRSSQWPDAFPIPKFSVDVEYRLRQGNLQYLRDETNLKVPKEMKHDILEKLAETIYGFKAYPTKEEFDAVAEALVQTHPCLKEPASSSGWEGWKKSLKFKMGNYRNKMRKLGRLEVSINAGKHGRHTTTGDPPNKDIKKPRKGEINFLPENPEGMDDHNLEGVREVLANEMKKTKPNGSLVKKHMDMTFALRRKEVVNDKPDISQMILRWPALFTESQVYYEFNRVVGKNLRESFFDALDHHSPNLMDIFRKKKGLVGQILAELLRQTKTTEPTDVRSLCLRGLPVILGDDPSAFFKTCSEDVEEGAASALDTSVQDMSISFGEMDLDRKDISFVPFSDTTSSSPSSGSVSSSGSTNGWAGRKWIVDEAKLMELFRTCSQCGVAIKDKRVATRASQIIIHWTCLKGHTGEWASCTDQRKMGRNNLLSCAATFFTGATYSDIKEWAKLINLQLPSKSQFYAIQSKYLIPVTNHAYKGQQQKILERIFQLSAAGQKLEMCGDARSVCDGGHLYFTIFVASTDGKRMGGSTNVLIHLSQRRIRRKKGGWNMTPQLSVLSQRNPQYKYVYTKTTQQWVAKPVYEPTSQEFRKDLMEDVLNMREEKSLEPWPRPPPLPKRLLQNIAPVPRPDPSELVAQRLSRFKQLL</sequence>
<protein>
    <submittedName>
        <fullName evidence="2">Sterile alpha motif domain-containing 3-like isoform X1</fullName>
    </submittedName>
</protein>